<proteinExistence type="inferred from homology"/>
<evidence type="ECO:0000256" key="4">
    <source>
        <dbReference type="ARBA" id="ARBA00022832"/>
    </source>
</evidence>
<keyword evidence="2" id="KW-0436">Ligase</keyword>
<organism evidence="12">
    <name type="scientific">Culex pipiens</name>
    <name type="common">House mosquito</name>
    <dbReference type="NCBI Taxonomy" id="7175"/>
    <lineage>
        <taxon>Eukaryota</taxon>
        <taxon>Metazoa</taxon>
        <taxon>Ecdysozoa</taxon>
        <taxon>Arthropoda</taxon>
        <taxon>Hexapoda</taxon>
        <taxon>Insecta</taxon>
        <taxon>Pterygota</taxon>
        <taxon>Neoptera</taxon>
        <taxon>Endopterygota</taxon>
        <taxon>Diptera</taxon>
        <taxon>Nematocera</taxon>
        <taxon>Culicoidea</taxon>
        <taxon>Culicidae</taxon>
        <taxon>Culicinae</taxon>
        <taxon>Culicini</taxon>
        <taxon>Culex</taxon>
        <taxon>Culex</taxon>
    </lineage>
</organism>
<accession>A0A8D8B9W4</accession>
<evidence type="ECO:0000256" key="9">
    <source>
        <dbReference type="ARBA" id="ARBA00048666"/>
    </source>
</evidence>
<dbReference type="GO" id="GO:0005886">
    <property type="term" value="C:plasma membrane"/>
    <property type="evidence" value="ECO:0007669"/>
    <property type="project" value="TreeGrafter"/>
</dbReference>
<dbReference type="PANTHER" id="PTHR43107:SF15">
    <property type="entry name" value="FATTY ACID TRANSPORT PROTEIN 3, ISOFORM A"/>
    <property type="match status" value="1"/>
</dbReference>
<dbReference type="Pfam" id="PF13193">
    <property type="entry name" value="AMP-binding_C"/>
    <property type="match status" value="1"/>
</dbReference>
<comment type="similarity">
    <text evidence="1">Belongs to the ATP-dependent AMP-binding enzyme family.</text>
</comment>
<protein>
    <recommendedName>
        <fullName evidence="6">long-chain-fatty-acid--CoA ligase</fullName>
        <ecNumber evidence="6">6.2.1.3</ecNumber>
    </recommendedName>
    <alternativeName>
        <fullName evidence="8">Long-chain-fatty-acid--CoA ligase</fullName>
    </alternativeName>
</protein>
<evidence type="ECO:0000256" key="1">
    <source>
        <dbReference type="ARBA" id="ARBA00006432"/>
    </source>
</evidence>
<evidence type="ECO:0000256" key="3">
    <source>
        <dbReference type="ARBA" id="ARBA00022741"/>
    </source>
</evidence>
<feature type="signal peptide" evidence="10">
    <location>
        <begin position="1"/>
        <end position="19"/>
    </location>
</feature>
<feature type="chain" id="PRO_5034549137" description="long-chain-fatty-acid--CoA ligase" evidence="10">
    <location>
        <begin position="20"/>
        <end position="270"/>
    </location>
</feature>
<dbReference type="GO" id="GO:0005789">
    <property type="term" value="C:endoplasmic reticulum membrane"/>
    <property type="evidence" value="ECO:0007669"/>
    <property type="project" value="TreeGrafter"/>
</dbReference>
<dbReference type="GO" id="GO:0005524">
    <property type="term" value="F:ATP binding"/>
    <property type="evidence" value="ECO:0007669"/>
    <property type="project" value="UniProtKB-KW"/>
</dbReference>
<evidence type="ECO:0000256" key="2">
    <source>
        <dbReference type="ARBA" id="ARBA00022598"/>
    </source>
</evidence>
<dbReference type="GO" id="GO:0044539">
    <property type="term" value="P:long-chain fatty acid import into cell"/>
    <property type="evidence" value="ECO:0007669"/>
    <property type="project" value="TreeGrafter"/>
</dbReference>
<reference evidence="12" key="1">
    <citation type="submission" date="2021-05" db="EMBL/GenBank/DDBJ databases">
        <authorList>
            <person name="Alioto T."/>
            <person name="Alioto T."/>
            <person name="Gomez Garrido J."/>
        </authorList>
    </citation>
    <scope>NUCLEOTIDE SEQUENCE</scope>
</reference>
<feature type="domain" description="AMP-binding enzyme C-terminal" evidence="11">
    <location>
        <begin position="148"/>
        <end position="223"/>
    </location>
</feature>
<dbReference type="FunFam" id="3.30.300.30:FF:000002">
    <property type="entry name" value="Long-chain fatty acid transport protein 1"/>
    <property type="match status" value="1"/>
</dbReference>
<keyword evidence="4" id="KW-0276">Fatty acid metabolism</keyword>
<dbReference type="PANTHER" id="PTHR43107">
    <property type="entry name" value="LONG-CHAIN FATTY ACID TRANSPORT PROTEIN"/>
    <property type="match status" value="1"/>
</dbReference>
<dbReference type="InterPro" id="IPR045851">
    <property type="entry name" value="AMP-bd_C_sf"/>
</dbReference>
<keyword evidence="5" id="KW-0067">ATP-binding</keyword>
<dbReference type="GO" id="GO:0004467">
    <property type="term" value="F:long-chain fatty acid-CoA ligase activity"/>
    <property type="evidence" value="ECO:0007669"/>
    <property type="project" value="UniProtKB-EC"/>
</dbReference>
<dbReference type="AlphaFoldDB" id="A0A8D8B9W4"/>
<evidence type="ECO:0000256" key="6">
    <source>
        <dbReference type="ARBA" id="ARBA00026121"/>
    </source>
</evidence>
<dbReference type="EMBL" id="HBUE01064775">
    <property type="protein sequence ID" value="CAG6470224.1"/>
    <property type="molecule type" value="Transcribed_RNA"/>
</dbReference>
<evidence type="ECO:0000256" key="5">
    <source>
        <dbReference type="ARBA" id="ARBA00022840"/>
    </source>
</evidence>
<sequence length="270" mass="29810">MSCTLIPVFFLLRLSFCLSIAVNLDNTVGAVGFVPAFARTFYPVTLVRCEEETGEIIRNSDGFCIRCKPGEAGVFIGKIEMKKALNSYVGYADKKASEKKVLRDVFAKGDMFFNSGDILVTDLFGYYYFKDRTGDTFRWRGENVATSEVEGVITNIVGLKDCAVYGVDIPGTEGKAGMAAIVDTAGKLDLVQLGAGIRGSLPAYARPLFIRVLSELPMTTTFKLKKRDLQLDGYNLEKVKDAIYYLQGDGSYRRFEQADFEVVSSGKGKF</sequence>
<evidence type="ECO:0000256" key="7">
    <source>
        <dbReference type="ARBA" id="ARBA00036527"/>
    </source>
</evidence>
<comment type="catalytic activity">
    <reaction evidence="7">
        <text>a very long-chain fatty acid + ATP + CoA = a very long-chain fatty acyl-CoA + AMP + diphosphate</text>
        <dbReference type="Rhea" id="RHEA:54536"/>
        <dbReference type="ChEBI" id="CHEBI:30616"/>
        <dbReference type="ChEBI" id="CHEBI:33019"/>
        <dbReference type="ChEBI" id="CHEBI:57287"/>
        <dbReference type="ChEBI" id="CHEBI:58950"/>
        <dbReference type="ChEBI" id="CHEBI:138261"/>
        <dbReference type="ChEBI" id="CHEBI:456215"/>
    </reaction>
    <physiologicalReaction direction="left-to-right" evidence="7">
        <dbReference type="Rhea" id="RHEA:54537"/>
    </physiologicalReaction>
</comment>
<dbReference type="InterPro" id="IPR025110">
    <property type="entry name" value="AMP-bd_C"/>
</dbReference>
<dbReference type="GO" id="GO:0005324">
    <property type="term" value="F:long-chain fatty acid transmembrane transporter activity"/>
    <property type="evidence" value="ECO:0007669"/>
    <property type="project" value="TreeGrafter"/>
</dbReference>
<comment type="catalytic activity">
    <reaction evidence="9">
        <text>tetracosanoate + ATP + CoA = tetracosanoyl-CoA + AMP + diphosphate</text>
        <dbReference type="Rhea" id="RHEA:33639"/>
        <dbReference type="ChEBI" id="CHEBI:30616"/>
        <dbReference type="ChEBI" id="CHEBI:31014"/>
        <dbReference type="ChEBI" id="CHEBI:33019"/>
        <dbReference type="ChEBI" id="CHEBI:57287"/>
        <dbReference type="ChEBI" id="CHEBI:65052"/>
        <dbReference type="ChEBI" id="CHEBI:456215"/>
    </reaction>
    <physiologicalReaction direction="left-to-right" evidence="9">
        <dbReference type="Rhea" id="RHEA:33640"/>
    </physiologicalReaction>
</comment>
<evidence type="ECO:0000256" key="8">
    <source>
        <dbReference type="ARBA" id="ARBA00041297"/>
    </source>
</evidence>
<evidence type="ECO:0000259" key="11">
    <source>
        <dbReference type="Pfam" id="PF13193"/>
    </source>
</evidence>
<name>A0A8D8B9W4_CULPI</name>
<evidence type="ECO:0000313" key="12">
    <source>
        <dbReference type="EMBL" id="CAG6470224.1"/>
    </source>
</evidence>
<dbReference type="EC" id="6.2.1.3" evidence="6"/>
<keyword evidence="3" id="KW-0547">Nucleotide-binding</keyword>
<dbReference type="SUPFAM" id="SSF56801">
    <property type="entry name" value="Acetyl-CoA synthetase-like"/>
    <property type="match status" value="1"/>
</dbReference>
<evidence type="ECO:0000256" key="10">
    <source>
        <dbReference type="SAM" id="SignalP"/>
    </source>
</evidence>
<keyword evidence="10" id="KW-0732">Signal</keyword>
<dbReference type="Gene3D" id="3.30.300.30">
    <property type="match status" value="1"/>
</dbReference>
<keyword evidence="4" id="KW-0443">Lipid metabolism</keyword>